<dbReference type="InterPro" id="IPR050090">
    <property type="entry name" value="Tyrosine_recombinase_XerCD"/>
</dbReference>
<dbReference type="Gene3D" id="1.10.443.10">
    <property type="entry name" value="Intergrase catalytic core"/>
    <property type="match status" value="1"/>
</dbReference>
<feature type="domain" description="Tyr recombinase" evidence="6">
    <location>
        <begin position="300"/>
        <end position="495"/>
    </location>
</feature>
<gene>
    <name evidence="8" type="ORF">ACFSUD_17195</name>
</gene>
<dbReference type="InterPro" id="IPR044068">
    <property type="entry name" value="CB"/>
</dbReference>
<feature type="domain" description="Core-binding (CB)" evidence="7">
    <location>
        <begin position="196"/>
        <end position="275"/>
    </location>
</feature>
<sequence>MPPKNRIPGLTTDPKTGGWKYQKRVPEDVQSLVGKKSWGERLGDDYAAAAAKALRLEEENLATIARFRDPEVVESELRGGVLQAAAAMVEFSKDKETFASDFHWSQAAQQMRSRDHLEPDERAEFLRLLLAISFGETAQIEAFPPANPHNAALLKKLGAGAPPTNPTDLIMFNAMREAVSGQITKLPVKRRSDSSDTLLKLLDRYSGLQSLSENTRRAYARGIQRFIDNVGDLDVRDITSRMLKDHRDHLVASGIEPTSIRTLFAGIGSVLAFAQDEELIEVNPTLGMKFPRDTKSIEDRKHLPFRRDEVSKIWTAAQERFNPDGDSRLSKDRRRAYLMCVKTLFLTGMRPHEFFRLRNFDVCDVSQLDDYHDEWKGIGIDICFSKCGNRLIPLPDALADLPDFIGGGGLDCIRDVSNIENKFSDKQFNPLLTSLGIKRPRVSLYSTRATFNMALKRNGVSLEVRQQIIGHKPDGQMMRHYTDAETMTTMADAMNSVTLW</sequence>
<evidence type="ECO:0000256" key="4">
    <source>
        <dbReference type="ARBA" id="ARBA00023172"/>
    </source>
</evidence>
<dbReference type="InterPro" id="IPR013762">
    <property type="entry name" value="Integrase-like_cat_sf"/>
</dbReference>
<keyword evidence="3 5" id="KW-0238">DNA-binding</keyword>
<dbReference type="InterPro" id="IPR010998">
    <property type="entry name" value="Integrase_recombinase_N"/>
</dbReference>
<dbReference type="Gene3D" id="1.10.150.130">
    <property type="match status" value="1"/>
</dbReference>
<dbReference type="InterPro" id="IPR004107">
    <property type="entry name" value="Integrase_SAM-like_N"/>
</dbReference>
<evidence type="ECO:0000256" key="5">
    <source>
        <dbReference type="PROSITE-ProRule" id="PRU01248"/>
    </source>
</evidence>
<evidence type="ECO:0000256" key="1">
    <source>
        <dbReference type="ARBA" id="ARBA00008857"/>
    </source>
</evidence>
<dbReference type="Pfam" id="PF02899">
    <property type="entry name" value="Phage_int_SAM_1"/>
    <property type="match status" value="1"/>
</dbReference>
<dbReference type="Proteomes" id="UP001597474">
    <property type="component" value="Unassembled WGS sequence"/>
</dbReference>
<dbReference type="RefSeq" id="WP_386375741.1">
    <property type="nucleotide sequence ID" value="NZ_JBHUMP010000021.1"/>
</dbReference>
<dbReference type="PANTHER" id="PTHR30349:SF41">
    <property type="entry name" value="INTEGRASE_RECOMBINASE PROTEIN MJ0367-RELATED"/>
    <property type="match status" value="1"/>
</dbReference>
<evidence type="ECO:0000259" key="7">
    <source>
        <dbReference type="PROSITE" id="PS51900"/>
    </source>
</evidence>
<evidence type="ECO:0000313" key="8">
    <source>
        <dbReference type="EMBL" id="MFD2741314.1"/>
    </source>
</evidence>
<protein>
    <submittedName>
        <fullName evidence="8">Tyrosine-type recombinase/integrase</fullName>
    </submittedName>
</protein>
<dbReference type="InterPro" id="IPR011010">
    <property type="entry name" value="DNA_brk_join_enz"/>
</dbReference>
<evidence type="ECO:0000256" key="3">
    <source>
        <dbReference type="ARBA" id="ARBA00023125"/>
    </source>
</evidence>
<reference evidence="9" key="1">
    <citation type="journal article" date="2019" name="Int. J. Syst. Evol. Microbiol.">
        <title>The Global Catalogue of Microorganisms (GCM) 10K type strain sequencing project: providing services to taxonomists for standard genome sequencing and annotation.</title>
        <authorList>
            <consortium name="The Broad Institute Genomics Platform"/>
            <consortium name="The Broad Institute Genome Sequencing Center for Infectious Disease"/>
            <person name="Wu L."/>
            <person name="Ma J."/>
        </authorList>
    </citation>
    <scope>NUCLEOTIDE SEQUENCE [LARGE SCALE GENOMIC DNA]</scope>
    <source>
        <strain evidence="9">TISTR 2562</strain>
    </source>
</reference>
<keyword evidence="2" id="KW-0229">DNA integration</keyword>
<dbReference type="PROSITE" id="PS51898">
    <property type="entry name" value="TYR_RECOMBINASE"/>
    <property type="match status" value="1"/>
</dbReference>
<dbReference type="EMBL" id="JBHUMP010000021">
    <property type="protein sequence ID" value="MFD2741314.1"/>
    <property type="molecule type" value="Genomic_DNA"/>
</dbReference>
<keyword evidence="4" id="KW-0233">DNA recombination</keyword>
<accession>A0ABW5U691</accession>
<dbReference type="InterPro" id="IPR002104">
    <property type="entry name" value="Integrase_catalytic"/>
</dbReference>
<organism evidence="8 9">
    <name type="scientific">Sulfitobacter aestuarii</name>
    <dbReference type="NCBI Taxonomy" id="2161676"/>
    <lineage>
        <taxon>Bacteria</taxon>
        <taxon>Pseudomonadati</taxon>
        <taxon>Pseudomonadota</taxon>
        <taxon>Alphaproteobacteria</taxon>
        <taxon>Rhodobacterales</taxon>
        <taxon>Roseobacteraceae</taxon>
        <taxon>Sulfitobacter</taxon>
    </lineage>
</organism>
<keyword evidence="9" id="KW-1185">Reference proteome</keyword>
<comment type="caution">
    <text evidence="8">The sequence shown here is derived from an EMBL/GenBank/DDBJ whole genome shotgun (WGS) entry which is preliminary data.</text>
</comment>
<proteinExistence type="inferred from homology"/>
<name>A0ABW5U691_9RHOB</name>
<comment type="similarity">
    <text evidence="1">Belongs to the 'phage' integrase family.</text>
</comment>
<evidence type="ECO:0000259" key="6">
    <source>
        <dbReference type="PROSITE" id="PS51898"/>
    </source>
</evidence>
<dbReference type="PROSITE" id="PS51900">
    <property type="entry name" value="CB"/>
    <property type="match status" value="1"/>
</dbReference>
<evidence type="ECO:0000256" key="2">
    <source>
        <dbReference type="ARBA" id="ARBA00022908"/>
    </source>
</evidence>
<dbReference type="PANTHER" id="PTHR30349">
    <property type="entry name" value="PHAGE INTEGRASE-RELATED"/>
    <property type="match status" value="1"/>
</dbReference>
<dbReference type="SUPFAM" id="SSF56349">
    <property type="entry name" value="DNA breaking-rejoining enzymes"/>
    <property type="match status" value="1"/>
</dbReference>
<evidence type="ECO:0000313" key="9">
    <source>
        <dbReference type="Proteomes" id="UP001597474"/>
    </source>
</evidence>